<gene>
    <name evidence="9" type="ORF">CAAN4_G00166</name>
</gene>
<dbReference type="Pfam" id="PF04511">
    <property type="entry name" value="DER1"/>
    <property type="match status" value="1"/>
</dbReference>
<evidence type="ECO:0000256" key="4">
    <source>
        <dbReference type="ARBA" id="ARBA00022824"/>
    </source>
</evidence>
<protein>
    <recommendedName>
        <fullName evidence="7">Derlin</fullName>
    </recommendedName>
</protein>
<reference evidence="9 10" key="1">
    <citation type="submission" date="2024-01" db="EMBL/GenBank/DDBJ databases">
        <authorList>
            <consortium name="Genoscope - CEA"/>
            <person name="William W."/>
        </authorList>
    </citation>
    <scope>NUCLEOTIDE SEQUENCE [LARGE SCALE GENOMIC DNA]</scope>
    <source>
        <strain evidence="9 10">29B2s-10</strain>
    </source>
</reference>
<keyword evidence="10" id="KW-1185">Reference proteome</keyword>
<evidence type="ECO:0000256" key="2">
    <source>
        <dbReference type="ARBA" id="ARBA00008917"/>
    </source>
</evidence>
<dbReference type="EMBL" id="OZ004259">
    <property type="protein sequence ID" value="CAK7915628.1"/>
    <property type="molecule type" value="Genomic_DNA"/>
</dbReference>
<dbReference type="InterPro" id="IPR035952">
    <property type="entry name" value="Rhomboid-like_sf"/>
</dbReference>
<dbReference type="PANTHER" id="PTHR11009">
    <property type="entry name" value="DER1-LIKE PROTEIN, DERLIN"/>
    <property type="match status" value="1"/>
</dbReference>
<dbReference type="Proteomes" id="UP001497600">
    <property type="component" value="Chromosome G"/>
</dbReference>
<dbReference type="InterPro" id="IPR007599">
    <property type="entry name" value="DER1"/>
</dbReference>
<evidence type="ECO:0000313" key="10">
    <source>
        <dbReference type="Proteomes" id="UP001497600"/>
    </source>
</evidence>
<feature type="transmembrane region" description="Helical" evidence="7">
    <location>
        <begin position="15"/>
        <end position="35"/>
    </location>
</feature>
<comment type="caution">
    <text evidence="7">Lacks conserved residue(s) required for the propagation of feature annotation.</text>
</comment>
<keyword evidence="3 7" id="KW-0812">Transmembrane</keyword>
<comment type="similarity">
    <text evidence="2 7">Belongs to the derlin family.</text>
</comment>
<sequence>MVNSPADAIRNIPPVTRFFTISTMAICFAISLELIHPVDLRCSTVEIKYFYNELWHTYQNPRTSAWQMAKECIWVVFQCYRFLTSFLIPRGVLTNRLNAVMDVYFFYTFANHLESHTGKFKRNFPDCLWFTLVTGTMIMLMSFVCEYLDNSPLSHHSMMLSCVTYLWSRSSMNSVINFLGIVPIKAYYLPLFNLLFKLLVNGKLALVDTIIGIIGAYLYQCIQSATLPVYNIFPGAYSRSLTPVVDHSGRKVGINNIGISFSGFETASADFIPEAIFDKGYLKAPIWLYKLLDYPTNNSQRTTAFSKSFTNTRSKDKVLSPPQHESESTGSASGVSWFGTDLPNPFQGKGHRLGG</sequence>
<evidence type="ECO:0000256" key="3">
    <source>
        <dbReference type="ARBA" id="ARBA00022692"/>
    </source>
</evidence>
<evidence type="ECO:0000256" key="1">
    <source>
        <dbReference type="ARBA" id="ARBA00004477"/>
    </source>
</evidence>
<comment type="subcellular location">
    <subcellularLocation>
        <location evidence="1 7">Endoplasmic reticulum membrane</location>
        <topology evidence="1 7">Multi-pass membrane protein</topology>
    </subcellularLocation>
</comment>
<keyword evidence="5 7" id="KW-1133">Transmembrane helix</keyword>
<evidence type="ECO:0000256" key="8">
    <source>
        <dbReference type="SAM" id="MobiDB-lite"/>
    </source>
</evidence>
<evidence type="ECO:0000256" key="7">
    <source>
        <dbReference type="RuleBase" id="RU363059"/>
    </source>
</evidence>
<feature type="region of interest" description="Disordered" evidence="8">
    <location>
        <begin position="314"/>
        <end position="355"/>
    </location>
</feature>
<comment type="function">
    <text evidence="7">May be involved in the degradation of misfolded endoplasmic reticulum (ER) luminal proteins.</text>
</comment>
<organism evidence="9 10">
    <name type="scientific">[Candida] anglica</name>
    <dbReference type="NCBI Taxonomy" id="148631"/>
    <lineage>
        <taxon>Eukaryota</taxon>
        <taxon>Fungi</taxon>
        <taxon>Dikarya</taxon>
        <taxon>Ascomycota</taxon>
        <taxon>Saccharomycotina</taxon>
        <taxon>Pichiomycetes</taxon>
        <taxon>Debaryomycetaceae</taxon>
        <taxon>Kurtzmaniella</taxon>
    </lineage>
</organism>
<evidence type="ECO:0000256" key="5">
    <source>
        <dbReference type="ARBA" id="ARBA00022989"/>
    </source>
</evidence>
<feature type="transmembrane region" description="Helical" evidence="7">
    <location>
        <begin position="127"/>
        <end position="144"/>
    </location>
</feature>
<accession>A0ABP0EI44</accession>
<keyword evidence="4 7" id="KW-0256">Endoplasmic reticulum</keyword>
<evidence type="ECO:0000313" key="9">
    <source>
        <dbReference type="EMBL" id="CAK7915628.1"/>
    </source>
</evidence>
<proteinExistence type="inferred from homology"/>
<keyword evidence="6 7" id="KW-0472">Membrane</keyword>
<name>A0ABP0EI44_9ASCO</name>
<evidence type="ECO:0000256" key="6">
    <source>
        <dbReference type="ARBA" id="ARBA00023136"/>
    </source>
</evidence>
<dbReference type="SUPFAM" id="SSF144091">
    <property type="entry name" value="Rhomboid-like"/>
    <property type="match status" value="1"/>
</dbReference>